<name>W6M5T3_9GAMM</name>
<evidence type="ECO:0000313" key="7">
    <source>
        <dbReference type="Proteomes" id="UP000035760"/>
    </source>
</evidence>
<organism evidence="6 7">
    <name type="scientific">Candidatus Competibacter denitrificans Run_A_D11</name>
    <dbReference type="NCBI Taxonomy" id="1400863"/>
    <lineage>
        <taxon>Bacteria</taxon>
        <taxon>Pseudomonadati</taxon>
        <taxon>Pseudomonadota</taxon>
        <taxon>Gammaproteobacteria</taxon>
        <taxon>Candidatus Competibacteraceae</taxon>
        <taxon>Candidatus Competibacter</taxon>
    </lineage>
</organism>
<feature type="transmembrane region" description="Helical" evidence="4">
    <location>
        <begin position="25"/>
        <end position="48"/>
    </location>
</feature>
<keyword evidence="4" id="KW-0472">Membrane</keyword>
<dbReference type="CDD" id="cd07989">
    <property type="entry name" value="LPLAT_AGPAT-like"/>
    <property type="match status" value="1"/>
</dbReference>
<dbReference type="PANTHER" id="PTHR10434">
    <property type="entry name" value="1-ACYL-SN-GLYCEROL-3-PHOSPHATE ACYLTRANSFERASE"/>
    <property type="match status" value="1"/>
</dbReference>
<accession>W6M5T3</accession>
<dbReference type="GO" id="GO:0003841">
    <property type="term" value="F:1-acylglycerol-3-phosphate O-acyltransferase activity"/>
    <property type="evidence" value="ECO:0007669"/>
    <property type="project" value="UniProtKB-EC"/>
</dbReference>
<evidence type="ECO:0000259" key="5">
    <source>
        <dbReference type="SMART" id="SM00563"/>
    </source>
</evidence>
<keyword evidence="3 6" id="KW-0012">Acyltransferase</keyword>
<evidence type="ECO:0000256" key="2">
    <source>
        <dbReference type="ARBA" id="ARBA00022679"/>
    </source>
</evidence>
<protein>
    <submittedName>
        <fullName evidence="6">1-acyl-sn-glycerol-3-phosphate acyltransferase</fullName>
        <ecNumber evidence="6">2.3.1.51</ecNumber>
    </submittedName>
</protein>
<keyword evidence="7" id="KW-1185">Reference proteome</keyword>
<dbReference type="EC" id="2.3.1.51" evidence="6"/>
<dbReference type="AlphaFoldDB" id="W6M5T3"/>
<evidence type="ECO:0000256" key="4">
    <source>
        <dbReference type="SAM" id="Phobius"/>
    </source>
</evidence>
<evidence type="ECO:0000313" key="6">
    <source>
        <dbReference type="EMBL" id="CDI03246.1"/>
    </source>
</evidence>
<evidence type="ECO:0000256" key="1">
    <source>
        <dbReference type="ARBA" id="ARBA00005189"/>
    </source>
</evidence>
<evidence type="ECO:0000256" key="3">
    <source>
        <dbReference type="ARBA" id="ARBA00023315"/>
    </source>
</evidence>
<comment type="pathway">
    <text evidence="1">Lipid metabolism.</text>
</comment>
<dbReference type="SUPFAM" id="SSF69593">
    <property type="entry name" value="Glycerol-3-phosphate (1)-acyltransferase"/>
    <property type="match status" value="1"/>
</dbReference>
<sequence length="268" mass="29920">MTSGSPIMPTSVGFLGKASRFIRSLLFSLGMLSSITLFAPLVVLGFFLPFRQRYGISQIWAAFNIWWLRITCGIDYRVSGNEHIPDRPVVVMAKHQSTWETLFLNQYLPPMSWVVKRELLWLPLFGWALGALRPIAINRQSGSLAVRQVIRQGVNYLRQGQWVLIFPEGTRTAPGTRNRYGLGGAVLATQSGCPILPVALNAGEFWPRRGFIKYPGTVQVVFGPLLESVDRSPQDLIRQVEDWIESNMRLISEVPAPAPSPATGQPES</sequence>
<comment type="caution">
    <text evidence="6">The sequence shown here is derived from an EMBL/GenBank/DDBJ whole genome shotgun (WGS) entry which is preliminary data.</text>
</comment>
<dbReference type="Proteomes" id="UP000035760">
    <property type="component" value="Unassembled WGS sequence"/>
</dbReference>
<keyword evidence="4" id="KW-1133">Transmembrane helix</keyword>
<feature type="domain" description="Phospholipid/glycerol acyltransferase" evidence="5">
    <location>
        <begin position="89"/>
        <end position="203"/>
    </location>
</feature>
<reference evidence="6" key="2">
    <citation type="submission" date="2014-03" db="EMBL/GenBank/DDBJ databases">
        <title>Candidatus Competibacter-lineage genomes retrieved from metagenomes reveal functional metabolic diversity.</title>
        <authorList>
            <person name="McIlroy S.J."/>
            <person name="Albertsen M."/>
            <person name="Andresen E.K."/>
            <person name="Saunders A.M."/>
            <person name="Kristiansen R."/>
            <person name="Stokholm-Bjerregaard M."/>
            <person name="Nielsen K.L."/>
            <person name="Nielsen P.H."/>
        </authorList>
    </citation>
    <scope>NUCLEOTIDE SEQUENCE</scope>
    <source>
        <strain evidence="6">Run_A_D11</strain>
    </source>
</reference>
<proteinExistence type="predicted"/>
<keyword evidence="4" id="KW-0812">Transmembrane</keyword>
<dbReference type="EMBL" id="CBTJ020000054">
    <property type="protein sequence ID" value="CDI03246.1"/>
    <property type="molecule type" value="Genomic_DNA"/>
</dbReference>
<dbReference type="Pfam" id="PF01553">
    <property type="entry name" value="Acyltransferase"/>
    <property type="match status" value="1"/>
</dbReference>
<dbReference type="PANTHER" id="PTHR10434:SF40">
    <property type="entry name" value="1-ACYL-SN-GLYCEROL-3-PHOSPHATE ACYLTRANSFERASE"/>
    <property type="match status" value="1"/>
</dbReference>
<dbReference type="SMART" id="SM00563">
    <property type="entry name" value="PlsC"/>
    <property type="match status" value="1"/>
</dbReference>
<dbReference type="GO" id="GO:0006654">
    <property type="term" value="P:phosphatidic acid biosynthetic process"/>
    <property type="evidence" value="ECO:0007669"/>
    <property type="project" value="TreeGrafter"/>
</dbReference>
<reference evidence="6" key="1">
    <citation type="submission" date="2013-07" db="EMBL/GenBank/DDBJ databases">
        <authorList>
            <person name="McIlroy S."/>
        </authorList>
    </citation>
    <scope>NUCLEOTIDE SEQUENCE [LARGE SCALE GENOMIC DNA]</scope>
    <source>
        <strain evidence="6">Run_A_D11</strain>
    </source>
</reference>
<dbReference type="STRING" id="1400863.BN873_460050"/>
<gene>
    <name evidence="6" type="ORF">BN873_460050</name>
</gene>
<keyword evidence="2 6" id="KW-0808">Transferase</keyword>
<dbReference type="InterPro" id="IPR002123">
    <property type="entry name" value="Plipid/glycerol_acylTrfase"/>
</dbReference>